<feature type="transmembrane region" description="Helical" evidence="2">
    <location>
        <begin position="39"/>
        <end position="56"/>
    </location>
</feature>
<sequence length="458" mass="46206">MAPTPTLQRERSSVPAAGAAPAPGPDETRRPRPALAGRWALIVVGAYAAGLVASVLGVPAPYLLSSLLVGAALAVSGMVRDRIPGPANRASQALVGALMGSYLTWSALRSAAPVALPLTAVTGATIALSVAVAWFMARRGQISRPSAVLGTMPGGSAAIVTCADELKADVRLVAFSQYLRVGLVATTAPLAAHWMTSASPAGAPGPSAAGNGASGGLLHLVAGAQQVTGILTLAAICVAGAAVGRRLRLPTPALIGPMLVALAATLSGVLPGFAPTGVLQNLVFALVGLDVGVRFTRETLIRVRRLLPSVVTATAAVCLGCAGLAWLFSRTTGTPFIDAYLATTPGGINAVLATAVSSHADVAVVATVQSLRLLAVVLVTPLIVRRLTPDFTPPGPSTGLSRVRRWVTGTGCAPKAGAGLVHAGRIAPTTAYRRSGAVRSLSSPLSFQRNFVAAQTEA</sequence>
<gene>
    <name evidence="3" type="ORF">GCM10020367_48820</name>
</gene>
<feature type="transmembrane region" description="Helical" evidence="2">
    <location>
        <begin position="178"/>
        <end position="196"/>
    </location>
</feature>
<evidence type="ECO:0000256" key="1">
    <source>
        <dbReference type="SAM" id="MobiDB-lite"/>
    </source>
</evidence>
<evidence type="ECO:0000256" key="2">
    <source>
        <dbReference type="SAM" id="Phobius"/>
    </source>
</evidence>
<keyword evidence="2" id="KW-0812">Transmembrane</keyword>
<dbReference type="PANTHER" id="PTHR38457:SF1">
    <property type="entry name" value="REGULATOR ABRB-RELATED"/>
    <property type="match status" value="1"/>
</dbReference>
<dbReference type="EMBL" id="BAAAYL010000001">
    <property type="protein sequence ID" value="GAA3376579.1"/>
    <property type="molecule type" value="Genomic_DNA"/>
</dbReference>
<dbReference type="NCBIfam" id="TIGR03082">
    <property type="entry name" value="Gneg_AbrB_dup"/>
    <property type="match status" value="2"/>
</dbReference>
<keyword evidence="2" id="KW-1133">Transmembrane helix</keyword>
<name>A0ABP6SHC7_9ACTN</name>
<keyword evidence="2" id="KW-0472">Membrane</keyword>
<protein>
    <submittedName>
        <fullName evidence="3">AbrB family transcriptional regulator</fullName>
    </submittedName>
</protein>
<dbReference type="RefSeq" id="WP_345041305.1">
    <property type="nucleotide sequence ID" value="NZ_BAAAYL010000001.1"/>
</dbReference>
<dbReference type="InterPro" id="IPR007820">
    <property type="entry name" value="AbrB_fam"/>
</dbReference>
<feature type="transmembrane region" description="Helical" evidence="2">
    <location>
        <begin position="114"/>
        <end position="137"/>
    </location>
</feature>
<comment type="caution">
    <text evidence="3">The sequence shown here is derived from an EMBL/GenBank/DDBJ whole genome shotgun (WGS) entry which is preliminary data.</text>
</comment>
<dbReference type="Pfam" id="PF05145">
    <property type="entry name" value="AbrB"/>
    <property type="match status" value="1"/>
</dbReference>
<feature type="transmembrane region" description="Helical" evidence="2">
    <location>
        <begin position="253"/>
        <end position="272"/>
    </location>
</feature>
<dbReference type="PANTHER" id="PTHR38457">
    <property type="entry name" value="REGULATOR ABRB-RELATED"/>
    <property type="match status" value="1"/>
</dbReference>
<proteinExistence type="predicted"/>
<feature type="region of interest" description="Disordered" evidence="1">
    <location>
        <begin position="1"/>
        <end position="31"/>
    </location>
</feature>
<evidence type="ECO:0000313" key="3">
    <source>
        <dbReference type="EMBL" id="GAA3376579.1"/>
    </source>
</evidence>
<evidence type="ECO:0000313" key="4">
    <source>
        <dbReference type="Proteomes" id="UP001499990"/>
    </source>
</evidence>
<organism evidence="3 4">
    <name type="scientific">Streptomyces sannanensis</name>
    <dbReference type="NCBI Taxonomy" id="285536"/>
    <lineage>
        <taxon>Bacteria</taxon>
        <taxon>Bacillati</taxon>
        <taxon>Actinomycetota</taxon>
        <taxon>Actinomycetes</taxon>
        <taxon>Kitasatosporales</taxon>
        <taxon>Streptomycetaceae</taxon>
        <taxon>Streptomyces</taxon>
    </lineage>
</organism>
<reference evidence="4" key="1">
    <citation type="journal article" date="2019" name="Int. J. Syst. Evol. Microbiol.">
        <title>The Global Catalogue of Microorganisms (GCM) 10K type strain sequencing project: providing services to taxonomists for standard genome sequencing and annotation.</title>
        <authorList>
            <consortium name="The Broad Institute Genomics Platform"/>
            <consortium name="The Broad Institute Genome Sequencing Center for Infectious Disease"/>
            <person name="Wu L."/>
            <person name="Ma J."/>
        </authorList>
    </citation>
    <scope>NUCLEOTIDE SEQUENCE [LARGE SCALE GENOMIC DNA]</scope>
    <source>
        <strain evidence="4">JCM 9651</strain>
    </source>
</reference>
<feature type="transmembrane region" description="Helical" evidence="2">
    <location>
        <begin position="307"/>
        <end position="328"/>
    </location>
</feature>
<keyword evidence="4" id="KW-1185">Reference proteome</keyword>
<dbReference type="InterPro" id="IPR017516">
    <property type="entry name" value="AbrB_dup"/>
</dbReference>
<feature type="transmembrane region" description="Helical" evidence="2">
    <location>
        <begin position="216"/>
        <end position="241"/>
    </location>
</feature>
<feature type="transmembrane region" description="Helical" evidence="2">
    <location>
        <begin position="278"/>
        <end position="295"/>
    </location>
</feature>
<dbReference type="Proteomes" id="UP001499990">
    <property type="component" value="Unassembled WGS sequence"/>
</dbReference>
<accession>A0ABP6SHC7</accession>